<evidence type="ECO:0000256" key="1">
    <source>
        <dbReference type="ARBA" id="ARBA00009091"/>
    </source>
</evidence>
<feature type="signal peptide" evidence="4">
    <location>
        <begin position="1"/>
        <end position="31"/>
    </location>
</feature>
<protein>
    <submittedName>
        <fullName evidence="5">OmpH family outer membrane protein</fullName>
    </submittedName>
</protein>
<dbReference type="SMART" id="SM00935">
    <property type="entry name" value="OmpH"/>
    <property type="match status" value="1"/>
</dbReference>
<evidence type="ECO:0000256" key="4">
    <source>
        <dbReference type="SAM" id="SignalP"/>
    </source>
</evidence>
<dbReference type="Proteomes" id="UP001308005">
    <property type="component" value="Unassembled WGS sequence"/>
</dbReference>
<reference evidence="5 6" key="2">
    <citation type="submission" date="2024-01" db="EMBL/GenBank/DDBJ databases">
        <authorList>
            <person name="Xie X."/>
        </authorList>
    </citation>
    <scope>NUCLEOTIDE SEQUENCE [LARGE SCALE GENOMIC DNA]</scope>
    <source>
        <strain evidence="5">SCUT-1</strain>
    </source>
</reference>
<gene>
    <name evidence="5" type="ORF">VSS37_12800</name>
</gene>
<dbReference type="RefSeq" id="WP_324695797.1">
    <property type="nucleotide sequence ID" value="NZ_JAYMYJ010000114.1"/>
</dbReference>
<keyword evidence="2 4" id="KW-0732">Signal</keyword>
<feature type="chain" id="PRO_5047180760" evidence="4">
    <location>
        <begin position="32"/>
        <end position="197"/>
    </location>
</feature>
<dbReference type="Gene3D" id="3.30.910.20">
    <property type="entry name" value="Skp domain"/>
    <property type="match status" value="1"/>
</dbReference>
<comment type="similarity">
    <text evidence="1">Belongs to the Skp family.</text>
</comment>
<evidence type="ECO:0000256" key="2">
    <source>
        <dbReference type="ARBA" id="ARBA00022729"/>
    </source>
</evidence>
<keyword evidence="6" id="KW-1185">Reference proteome</keyword>
<dbReference type="EMBL" id="JAYMYJ010000114">
    <property type="protein sequence ID" value="MEB4591863.1"/>
    <property type="molecule type" value="Genomic_DNA"/>
</dbReference>
<keyword evidence="3" id="KW-0175">Coiled coil</keyword>
<evidence type="ECO:0000313" key="6">
    <source>
        <dbReference type="Proteomes" id="UP001308005"/>
    </source>
</evidence>
<reference evidence="6" key="1">
    <citation type="submission" date="2023-07" db="EMBL/GenBank/DDBJ databases">
        <title>The carbon used by Thiothrix.</title>
        <authorList>
            <person name="Chen L."/>
        </authorList>
    </citation>
    <scope>NUCLEOTIDE SEQUENCE [LARGE SCALE GENOMIC DNA]</scope>
</reference>
<organism evidence="5 6">
    <name type="scientific">Candidatus Thiothrix phosphatis</name>
    <dbReference type="NCBI Taxonomy" id="3112415"/>
    <lineage>
        <taxon>Bacteria</taxon>
        <taxon>Pseudomonadati</taxon>
        <taxon>Pseudomonadota</taxon>
        <taxon>Gammaproteobacteria</taxon>
        <taxon>Thiotrichales</taxon>
        <taxon>Thiotrichaceae</taxon>
        <taxon>Thiothrix</taxon>
    </lineage>
</organism>
<dbReference type="InterPro" id="IPR005632">
    <property type="entry name" value="Chaperone_Skp"/>
</dbReference>
<dbReference type="InterPro" id="IPR024930">
    <property type="entry name" value="Skp_dom_sf"/>
</dbReference>
<dbReference type="PANTHER" id="PTHR35089">
    <property type="entry name" value="CHAPERONE PROTEIN SKP"/>
    <property type="match status" value="1"/>
</dbReference>
<sequence length="197" mass="22613">MMKRIFSLIRCYGQWPAMGMLLLVMLGPAVADDATAPVRIAVVNFSTLMSESPQSKAATAKLKADFVPRDEKLKTEEKTIVQLEEELKSLSDAVSEEERVKRERELRDRQRKYSREMEDYREEVRAARDQALDDLQNTIVQAIGEVREREQIDIVLRETNYIVASIRIDITAKVMQHLEAKFQQQSATVPADAEKKE</sequence>
<dbReference type="SUPFAM" id="SSF111384">
    <property type="entry name" value="OmpH-like"/>
    <property type="match status" value="1"/>
</dbReference>
<evidence type="ECO:0000313" key="5">
    <source>
        <dbReference type="EMBL" id="MEB4591863.1"/>
    </source>
</evidence>
<dbReference type="Pfam" id="PF03938">
    <property type="entry name" value="OmpH"/>
    <property type="match status" value="1"/>
</dbReference>
<accession>A0ABU6CZN7</accession>
<evidence type="ECO:0000256" key="3">
    <source>
        <dbReference type="SAM" id="Coils"/>
    </source>
</evidence>
<proteinExistence type="inferred from homology"/>
<name>A0ABU6CZN7_9GAMM</name>
<comment type="caution">
    <text evidence="5">The sequence shown here is derived from an EMBL/GenBank/DDBJ whole genome shotgun (WGS) entry which is preliminary data.</text>
</comment>
<dbReference type="PANTHER" id="PTHR35089:SF1">
    <property type="entry name" value="CHAPERONE PROTEIN SKP"/>
    <property type="match status" value="1"/>
</dbReference>
<feature type="coiled-coil region" evidence="3">
    <location>
        <begin position="73"/>
        <end position="130"/>
    </location>
</feature>